<sequence>MQSASSSTASLLPSSKHWESSFGQLSSSYGFAGAVPSLPPKSTKSPKVTSTSVPRTQSSTPSYNQSSVVRPASKDYESAFGQLTSSYGFGGGVPCLPATTSKQSKSSSKHSLTQAPASFQSGLQARPSEKNYEAAFGNLASSFGFGGPNTTTFQRK</sequence>
<proteinExistence type="predicted"/>
<organism evidence="2 3">
    <name type="scientific">Agrocybe pediades</name>
    <dbReference type="NCBI Taxonomy" id="84607"/>
    <lineage>
        <taxon>Eukaryota</taxon>
        <taxon>Fungi</taxon>
        <taxon>Dikarya</taxon>
        <taxon>Basidiomycota</taxon>
        <taxon>Agaricomycotina</taxon>
        <taxon>Agaricomycetes</taxon>
        <taxon>Agaricomycetidae</taxon>
        <taxon>Agaricales</taxon>
        <taxon>Agaricineae</taxon>
        <taxon>Strophariaceae</taxon>
        <taxon>Agrocybe</taxon>
    </lineage>
</organism>
<feature type="compositionally biased region" description="Polar residues" evidence="1">
    <location>
        <begin position="112"/>
        <end position="123"/>
    </location>
</feature>
<feature type="region of interest" description="Disordered" evidence="1">
    <location>
        <begin position="33"/>
        <end position="71"/>
    </location>
</feature>
<reference evidence="2 3" key="1">
    <citation type="submission" date="2019-12" db="EMBL/GenBank/DDBJ databases">
        <authorList>
            <person name="Floudas D."/>
            <person name="Bentzer J."/>
            <person name="Ahren D."/>
            <person name="Johansson T."/>
            <person name="Persson P."/>
            <person name="Tunlid A."/>
        </authorList>
    </citation>
    <scope>NUCLEOTIDE SEQUENCE [LARGE SCALE GENOMIC DNA]</scope>
    <source>
        <strain evidence="2 3">CBS 102.39</strain>
    </source>
</reference>
<gene>
    <name evidence="2" type="ORF">D9613_006602</name>
</gene>
<feature type="region of interest" description="Disordered" evidence="1">
    <location>
        <begin position="98"/>
        <end position="126"/>
    </location>
</feature>
<evidence type="ECO:0000256" key="1">
    <source>
        <dbReference type="SAM" id="MobiDB-lite"/>
    </source>
</evidence>
<comment type="caution">
    <text evidence="2">The sequence shown here is derived from an EMBL/GenBank/DDBJ whole genome shotgun (WGS) entry which is preliminary data.</text>
</comment>
<protein>
    <submittedName>
        <fullName evidence="2">Uncharacterized protein</fullName>
    </submittedName>
</protein>
<dbReference type="AlphaFoldDB" id="A0A8H4QHK8"/>
<accession>A0A8H4QHK8</accession>
<feature type="compositionally biased region" description="Low complexity" evidence="1">
    <location>
        <begin position="40"/>
        <end position="54"/>
    </location>
</feature>
<dbReference type="EMBL" id="JAACJL010000058">
    <property type="protein sequence ID" value="KAF4611224.1"/>
    <property type="molecule type" value="Genomic_DNA"/>
</dbReference>
<evidence type="ECO:0000313" key="2">
    <source>
        <dbReference type="EMBL" id="KAF4611224.1"/>
    </source>
</evidence>
<dbReference type="Proteomes" id="UP000521872">
    <property type="component" value="Unassembled WGS sequence"/>
</dbReference>
<feature type="compositionally biased region" description="Low complexity" evidence="1">
    <location>
        <begin position="101"/>
        <end position="111"/>
    </location>
</feature>
<evidence type="ECO:0000313" key="3">
    <source>
        <dbReference type="Proteomes" id="UP000521872"/>
    </source>
</evidence>
<keyword evidence="3" id="KW-1185">Reference proteome</keyword>
<name>A0A8H4QHK8_9AGAR</name>
<feature type="compositionally biased region" description="Polar residues" evidence="1">
    <location>
        <begin position="55"/>
        <end position="68"/>
    </location>
</feature>